<protein>
    <submittedName>
        <fullName evidence="2">Uncharacterized protein</fullName>
    </submittedName>
</protein>
<name>A0AAV9VVK0_9PEZI</name>
<dbReference type="AlphaFoldDB" id="A0AAV9VVK0"/>
<organism evidence="2 3">
    <name type="scientific">Arthrobotrys musiformis</name>
    <dbReference type="NCBI Taxonomy" id="47236"/>
    <lineage>
        <taxon>Eukaryota</taxon>
        <taxon>Fungi</taxon>
        <taxon>Dikarya</taxon>
        <taxon>Ascomycota</taxon>
        <taxon>Pezizomycotina</taxon>
        <taxon>Orbiliomycetes</taxon>
        <taxon>Orbiliales</taxon>
        <taxon>Orbiliaceae</taxon>
        <taxon>Arthrobotrys</taxon>
    </lineage>
</organism>
<gene>
    <name evidence="2" type="ORF">TWF481_011931</name>
</gene>
<evidence type="ECO:0000313" key="2">
    <source>
        <dbReference type="EMBL" id="KAK6497525.1"/>
    </source>
</evidence>
<reference evidence="2 3" key="1">
    <citation type="submission" date="2023-08" db="EMBL/GenBank/DDBJ databases">
        <authorList>
            <person name="Palmer J.M."/>
        </authorList>
    </citation>
    <scope>NUCLEOTIDE SEQUENCE [LARGE SCALE GENOMIC DNA]</scope>
    <source>
        <strain evidence="2 3">TWF481</strain>
    </source>
</reference>
<feature type="compositionally biased region" description="Basic and acidic residues" evidence="1">
    <location>
        <begin position="224"/>
        <end position="234"/>
    </location>
</feature>
<evidence type="ECO:0000313" key="3">
    <source>
        <dbReference type="Proteomes" id="UP001370758"/>
    </source>
</evidence>
<accession>A0AAV9VVK0</accession>
<feature type="compositionally biased region" description="Low complexity" evidence="1">
    <location>
        <begin position="158"/>
        <end position="169"/>
    </location>
</feature>
<dbReference type="Proteomes" id="UP001370758">
    <property type="component" value="Unassembled WGS sequence"/>
</dbReference>
<evidence type="ECO:0000256" key="1">
    <source>
        <dbReference type="SAM" id="MobiDB-lite"/>
    </source>
</evidence>
<sequence length="265" mass="29639">MCTDYEIWYACGHKAHPARPDLSKLNEQEKAAYANSDPLSPTARVYKHCPLFKSSGKICQIQDRLVVTQRWDIVCFDDASCKPVEKFDDSECPLLQKSLEASAVAGQNQPPVWGRKGPHVKKPRKVKTKEERERDREEKERVKAQKEAEKAEKKDLAAARALTDLASGKPAGGRKKAAKAVDLQETAEKRPVRSTKRKADIIEFDQRLEPTKRKKLAPTTASKPETKAKPEPKKNTQPKGKRKAAGTADPPSKPAPKKQRKEKTG</sequence>
<feature type="compositionally biased region" description="Basic residues" evidence="1">
    <location>
        <begin position="255"/>
        <end position="265"/>
    </location>
</feature>
<proteinExistence type="predicted"/>
<feature type="region of interest" description="Disordered" evidence="1">
    <location>
        <begin position="105"/>
        <end position="265"/>
    </location>
</feature>
<comment type="caution">
    <text evidence="2">The sequence shown here is derived from an EMBL/GenBank/DDBJ whole genome shotgun (WGS) entry which is preliminary data.</text>
</comment>
<feature type="compositionally biased region" description="Basic and acidic residues" evidence="1">
    <location>
        <begin position="128"/>
        <end position="157"/>
    </location>
</feature>
<feature type="compositionally biased region" description="Basic residues" evidence="1">
    <location>
        <begin position="116"/>
        <end position="127"/>
    </location>
</feature>
<keyword evidence="3" id="KW-1185">Reference proteome</keyword>
<dbReference type="EMBL" id="JAVHJL010000009">
    <property type="protein sequence ID" value="KAK6497525.1"/>
    <property type="molecule type" value="Genomic_DNA"/>
</dbReference>
<feature type="compositionally biased region" description="Basic and acidic residues" evidence="1">
    <location>
        <begin position="186"/>
        <end position="211"/>
    </location>
</feature>